<gene>
    <name evidence="1" type="ORF">FPL45_06975</name>
</gene>
<evidence type="ECO:0000313" key="2">
    <source>
        <dbReference type="Proteomes" id="UP000352246"/>
    </source>
</evidence>
<sequence length="583" mass="69399">MISDRISFFKTVNLPSETYSKYKNVEFSEDEAAQLEELLKIYKLEEHFNFAILKRICDPETILNDNIMITLILYLIEKTDYSFLKIFNEKISDDYFTSREFKNQVFLAMNQMEALQLTLEDVFAYCYTIFKDANDITFYQKLSQFVNDELFEDIRSEFESDPKREVNYLVIFGLQKRNELYNFVEELQIDGIEGTLFLIQACFEISKSDKEFSYRIFKDKLIHKVGIYGNESDLLIESYFNLLFMLFLENDDEVIAKEINKISEQLGESNIENVIYLVYREKSVIGNKCAECLYSFIIKLSEEKIEHLKHPINQIYSLLEDSVFVEFCIPILSVIGIEESDLMFSRIENNLEIFLDPLLQMNIEMDKHFKISVKVIKLLYKKEKISSRNFGERHFLRLLRICHCYELDADFICNICIDLLLNASDERIKKELYNYILSSIYDNYFYLLQEKIEYLVTAEPELKELNLELGERSRLHEKSRMNLDFKPSEKNMNIYYEKQAERNRKINEEVEKNLTFYQLFSRQTVLYGNKVQNKHMDNDGNLHMQVSEMKEMSHSMPIPVRFINDPLFYKSETAMILEGKLYD</sequence>
<name>A0A3T2E1A8_LISMN</name>
<dbReference type="RefSeq" id="WP_031672992.1">
    <property type="nucleotide sequence ID" value="NZ_CP019623.1"/>
</dbReference>
<reference evidence="1 2" key="1">
    <citation type="submission" date="2019-07" db="EMBL/GenBank/DDBJ databases">
        <authorList>
            <consortium name="GenomeTrakr: Next Generation Sequencing Network for Food Pathogen Tracability"/>
        </authorList>
    </citation>
    <scope>NUCLEOTIDE SEQUENCE [LARGE SCALE GENOMIC DNA]</scope>
    <source>
        <strain evidence="1 2">FDA00014472</strain>
    </source>
</reference>
<dbReference type="Proteomes" id="UP000352246">
    <property type="component" value="Unassembled WGS sequence"/>
</dbReference>
<comment type="caution">
    <text evidence="1">The sequence shown here is derived from an EMBL/GenBank/DDBJ whole genome shotgun (WGS) entry which is preliminary data.</text>
</comment>
<organism evidence="1 2">
    <name type="scientific">Listeria monocytogenes</name>
    <dbReference type="NCBI Taxonomy" id="1639"/>
    <lineage>
        <taxon>Bacteria</taxon>
        <taxon>Bacillati</taxon>
        <taxon>Bacillota</taxon>
        <taxon>Bacilli</taxon>
        <taxon>Bacillales</taxon>
        <taxon>Listeriaceae</taxon>
        <taxon>Listeria</taxon>
    </lineage>
</organism>
<accession>A0A3T2E1A8</accession>
<dbReference type="AlphaFoldDB" id="A0A3T2E1A8"/>
<evidence type="ECO:0000313" key="1">
    <source>
        <dbReference type="EMBL" id="ECH7211075.1"/>
    </source>
</evidence>
<dbReference type="EMBL" id="AAISWI010000005">
    <property type="protein sequence ID" value="ECH7211075.1"/>
    <property type="molecule type" value="Genomic_DNA"/>
</dbReference>
<proteinExistence type="predicted"/>
<protein>
    <submittedName>
        <fullName evidence="1">Uncharacterized protein</fullName>
    </submittedName>
</protein>